<organism evidence="1">
    <name type="scientific">Arundo donax</name>
    <name type="common">Giant reed</name>
    <name type="synonym">Donax arundinaceus</name>
    <dbReference type="NCBI Taxonomy" id="35708"/>
    <lineage>
        <taxon>Eukaryota</taxon>
        <taxon>Viridiplantae</taxon>
        <taxon>Streptophyta</taxon>
        <taxon>Embryophyta</taxon>
        <taxon>Tracheophyta</taxon>
        <taxon>Spermatophyta</taxon>
        <taxon>Magnoliopsida</taxon>
        <taxon>Liliopsida</taxon>
        <taxon>Poales</taxon>
        <taxon>Poaceae</taxon>
        <taxon>PACMAD clade</taxon>
        <taxon>Arundinoideae</taxon>
        <taxon>Arundineae</taxon>
        <taxon>Arundo</taxon>
    </lineage>
</organism>
<name>A0A0A9HG34_ARUDO</name>
<accession>A0A0A9HG34</accession>
<proteinExistence type="predicted"/>
<protein>
    <submittedName>
        <fullName evidence="1">Uncharacterized protein</fullName>
    </submittedName>
</protein>
<sequence length="59" mass="6824">MNCSCKENCFQKLIILYQMVPRSIESTNAPCRSSVVLKWFDTAILEDLIKHLASNTYKK</sequence>
<reference evidence="1" key="1">
    <citation type="submission" date="2014-09" db="EMBL/GenBank/DDBJ databases">
        <authorList>
            <person name="Magalhaes I.L.F."/>
            <person name="Oliveira U."/>
            <person name="Santos F.R."/>
            <person name="Vidigal T.H.D.A."/>
            <person name="Brescovit A.D."/>
            <person name="Santos A.J."/>
        </authorList>
    </citation>
    <scope>NUCLEOTIDE SEQUENCE</scope>
    <source>
        <tissue evidence="1">Shoot tissue taken approximately 20 cm above the soil surface</tissue>
    </source>
</reference>
<dbReference type="EMBL" id="GBRH01162199">
    <property type="protein sequence ID" value="JAE35697.1"/>
    <property type="molecule type" value="Transcribed_RNA"/>
</dbReference>
<reference evidence="1" key="2">
    <citation type="journal article" date="2015" name="Data Brief">
        <title>Shoot transcriptome of the giant reed, Arundo donax.</title>
        <authorList>
            <person name="Barrero R.A."/>
            <person name="Guerrero F.D."/>
            <person name="Moolhuijzen P."/>
            <person name="Goolsby J.A."/>
            <person name="Tidwell J."/>
            <person name="Bellgard S.E."/>
            <person name="Bellgard M.I."/>
        </authorList>
    </citation>
    <scope>NUCLEOTIDE SEQUENCE</scope>
    <source>
        <tissue evidence="1">Shoot tissue taken approximately 20 cm above the soil surface</tissue>
    </source>
</reference>
<evidence type="ECO:0000313" key="1">
    <source>
        <dbReference type="EMBL" id="JAE35697.1"/>
    </source>
</evidence>
<dbReference type="AlphaFoldDB" id="A0A0A9HG34"/>